<reference evidence="2 3" key="1">
    <citation type="journal article" date="2019" name="Commun. Biol.">
        <title>The bagworm genome reveals a unique fibroin gene that provides high tensile strength.</title>
        <authorList>
            <person name="Kono N."/>
            <person name="Nakamura H."/>
            <person name="Ohtoshi R."/>
            <person name="Tomita M."/>
            <person name="Numata K."/>
            <person name="Arakawa K."/>
        </authorList>
    </citation>
    <scope>NUCLEOTIDE SEQUENCE [LARGE SCALE GENOMIC DNA]</scope>
</reference>
<comment type="caution">
    <text evidence="2">The sequence shown here is derived from an EMBL/GenBank/DDBJ whole genome shotgun (WGS) entry which is preliminary data.</text>
</comment>
<sequence>MCHTNNLKVKQTQARPQYRSLPEGATRPTSFPPAAVYPLIPGLSEFQRTWTFRQPRKLYSLCNVHCIRIPFNTGTEGNQKQSTDSIDSYECCRVEFYEDKRKK</sequence>
<dbReference type="Proteomes" id="UP000299102">
    <property type="component" value="Unassembled WGS sequence"/>
</dbReference>
<protein>
    <submittedName>
        <fullName evidence="2">Uncharacterized protein</fullName>
    </submittedName>
</protein>
<proteinExistence type="predicted"/>
<feature type="compositionally biased region" description="Polar residues" evidence="1">
    <location>
        <begin position="1"/>
        <end position="15"/>
    </location>
</feature>
<evidence type="ECO:0000313" key="3">
    <source>
        <dbReference type="Proteomes" id="UP000299102"/>
    </source>
</evidence>
<gene>
    <name evidence="2" type="ORF">EVAR_412_1</name>
</gene>
<dbReference type="EMBL" id="BGZK01000002">
    <property type="protein sequence ID" value="GBO99063.1"/>
    <property type="molecule type" value="Genomic_DNA"/>
</dbReference>
<organism evidence="2 3">
    <name type="scientific">Eumeta variegata</name>
    <name type="common">Bagworm moth</name>
    <name type="synonym">Eumeta japonica</name>
    <dbReference type="NCBI Taxonomy" id="151549"/>
    <lineage>
        <taxon>Eukaryota</taxon>
        <taxon>Metazoa</taxon>
        <taxon>Ecdysozoa</taxon>
        <taxon>Arthropoda</taxon>
        <taxon>Hexapoda</taxon>
        <taxon>Insecta</taxon>
        <taxon>Pterygota</taxon>
        <taxon>Neoptera</taxon>
        <taxon>Endopterygota</taxon>
        <taxon>Lepidoptera</taxon>
        <taxon>Glossata</taxon>
        <taxon>Ditrysia</taxon>
        <taxon>Tineoidea</taxon>
        <taxon>Psychidae</taxon>
        <taxon>Oiketicinae</taxon>
        <taxon>Eumeta</taxon>
    </lineage>
</organism>
<name>A0A4C1SAD2_EUMVA</name>
<accession>A0A4C1SAD2</accession>
<keyword evidence="3" id="KW-1185">Reference proteome</keyword>
<evidence type="ECO:0000313" key="2">
    <source>
        <dbReference type="EMBL" id="GBO99063.1"/>
    </source>
</evidence>
<evidence type="ECO:0000256" key="1">
    <source>
        <dbReference type="SAM" id="MobiDB-lite"/>
    </source>
</evidence>
<dbReference type="AlphaFoldDB" id="A0A4C1SAD2"/>
<feature type="region of interest" description="Disordered" evidence="1">
    <location>
        <begin position="1"/>
        <end position="29"/>
    </location>
</feature>